<gene>
    <name evidence="2" type="primary">PmUG01_08013400</name>
    <name evidence="2" type="ORF">PMUG01_08013400</name>
</gene>
<name>A0A1D3P9W4_PLAMA</name>
<keyword evidence="1" id="KW-1133">Transmembrane helix</keyword>
<feature type="transmembrane region" description="Helical" evidence="1">
    <location>
        <begin position="6"/>
        <end position="25"/>
    </location>
</feature>
<dbReference type="RefSeq" id="XP_028861003.1">
    <property type="nucleotide sequence ID" value="XM_029004301.1"/>
</dbReference>
<evidence type="ECO:0000313" key="2">
    <source>
        <dbReference type="EMBL" id="SCN12009.1"/>
    </source>
</evidence>
<organism evidence="2 3">
    <name type="scientific">Plasmodium malariae</name>
    <dbReference type="NCBI Taxonomy" id="5858"/>
    <lineage>
        <taxon>Eukaryota</taxon>
        <taxon>Sar</taxon>
        <taxon>Alveolata</taxon>
        <taxon>Apicomplexa</taxon>
        <taxon>Aconoidasida</taxon>
        <taxon>Haemosporida</taxon>
        <taxon>Plasmodiidae</taxon>
        <taxon>Plasmodium</taxon>
        <taxon>Plasmodium (Plasmodium)</taxon>
    </lineage>
</organism>
<proteinExistence type="predicted"/>
<keyword evidence="1" id="KW-0472">Membrane</keyword>
<protein>
    <submittedName>
        <fullName evidence="2">Fam-m protein</fullName>
    </submittedName>
</protein>
<feature type="transmembrane region" description="Helical" evidence="1">
    <location>
        <begin position="159"/>
        <end position="176"/>
    </location>
</feature>
<evidence type="ECO:0000313" key="3">
    <source>
        <dbReference type="Proteomes" id="UP000219813"/>
    </source>
</evidence>
<dbReference type="Pfam" id="PF12420">
    <property type="entry name" value="DUF3671"/>
    <property type="match status" value="1"/>
</dbReference>
<keyword evidence="1" id="KW-0812">Transmembrane</keyword>
<dbReference type="AlphaFoldDB" id="A0A1D3P9W4"/>
<reference evidence="2 3" key="1">
    <citation type="submission" date="2016-06" db="EMBL/GenBank/DDBJ databases">
        <authorList>
            <consortium name="Pathogen Informatics"/>
        </authorList>
    </citation>
    <scope>NUCLEOTIDE SEQUENCE [LARGE SCALE GENOMIC DNA]</scope>
</reference>
<keyword evidence="3" id="KW-1185">Reference proteome</keyword>
<sequence>MEQSIISILFIKISAYILLTWICHFDNDYMFRTSLDNYKLDIKLVRRQYRILVKYKQNKYSKFADLKEDMSNKVKYEKKDSYDKENVLKSKNRKFNKGLLNKAQYYTEFIDYRNGMFDGKHFHFEKKWIKKKDYDDYIEKNKRIGDIALKKIKFRKCRYGIAMLFFFFLLGIGLSISCKFEKTSGGATNSGIDHQILQFLKGILGLNNEGHVYILLFAVTFIMLSILIIIAIYKILRNNEKYQIFKLITE</sequence>
<dbReference type="OrthoDB" id="10669034at2759"/>
<dbReference type="Proteomes" id="UP000219813">
    <property type="component" value="Chromosome 8"/>
</dbReference>
<evidence type="ECO:0000256" key="1">
    <source>
        <dbReference type="SAM" id="Phobius"/>
    </source>
</evidence>
<dbReference type="KEGG" id="pmal:PMUG01_08013400"/>
<dbReference type="EMBL" id="LT594629">
    <property type="protein sequence ID" value="SCN12009.1"/>
    <property type="molecule type" value="Genomic_DNA"/>
</dbReference>
<accession>A0A1D3P9W4</accession>
<dbReference type="InterPro" id="IPR022139">
    <property type="entry name" value="Fam-L/Fam-M-like_plasmodium"/>
</dbReference>
<feature type="transmembrane region" description="Helical" evidence="1">
    <location>
        <begin position="212"/>
        <end position="236"/>
    </location>
</feature>
<dbReference type="VEuPathDB" id="PlasmoDB:PmUG01_08013400"/>
<dbReference type="GeneID" id="39868116"/>